<reference evidence="1 2" key="1">
    <citation type="submission" date="2020-08" db="EMBL/GenBank/DDBJ databases">
        <title>Genomic Encyclopedia of Type Strains, Phase III (KMG-III): the genomes of soil and plant-associated and newly described type strains.</title>
        <authorList>
            <person name="Whitman W."/>
        </authorList>
    </citation>
    <scope>NUCLEOTIDE SEQUENCE [LARGE SCALE GENOMIC DNA]</scope>
    <source>
        <strain evidence="1 2">CECT 8305</strain>
    </source>
</reference>
<dbReference type="AlphaFoldDB" id="A0A7W9Q4R2"/>
<organism evidence="1 2">
    <name type="scientific">Streptomyces zagrosensis</name>
    <dbReference type="NCBI Taxonomy" id="1042984"/>
    <lineage>
        <taxon>Bacteria</taxon>
        <taxon>Bacillati</taxon>
        <taxon>Actinomycetota</taxon>
        <taxon>Actinomycetes</taxon>
        <taxon>Kitasatosporales</taxon>
        <taxon>Streptomycetaceae</taxon>
        <taxon>Streptomyces</taxon>
    </lineage>
</organism>
<dbReference type="RefSeq" id="WP_281392683.1">
    <property type="nucleotide sequence ID" value="NZ_JACHJL010000001.1"/>
</dbReference>
<dbReference type="EMBL" id="JACHJL010000001">
    <property type="protein sequence ID" value="MBB5933581.1"/>
    <property type="molecule type" value="Genomic_DNA"/>
</dbReference>
<protein>
    <submittedName>
        <fullName evidence="1">Uncharacterized protein</fullName>
    </submittedName>
</protein>
<proteinExistence type="predicted"/>
<comment type="caution">
    <text evidence="1">The sequence shown here is derived from an EMBL/GenBank/DDBJ whole genome shotgun (WGS) entry which is preliminary data.</text>
</comment>
<dbReference type="Proteomes" id="UP000588098">
    <property type="component" value="Unassembled WGS sequence"/>
</dbReference>
<accession>A0A7W9Q4R2</accession>
<evidence type="ECO:0000313" key="2">
    <source>
        <dbReference type="Proteomes" id="UP000588098"/>
    </source>
</evidence>
<gene>
    <name evidence="1" type="ORF">FHS42_000599</name>
</gene>
<evidence type="ECO:0000313" key="1">
    <source>
        <dbReference type="EMBL" id="MBB5933581.1"/>
    </source>
</evidence>
<sequence length="44" mass="4649">MSPAHEPAECFRGVAPGVITMPPVWVTHRDGVVRGPADPSLTLP</sequence>
<keyword evidence="2" id="KW-1185">Reference proteome</keyword>
<name>A0A7W9Q4R2_9ACTN</name>